<keyword evidence="1" id="KW-0472">Membrane</keyword>
<dbReference type="InterPro" id="IPR010664">
    <property type="entry name" value="LipoPS_assembly_LptC-rel"/>
</dbReference>
<protein>
    <submittedName>
        <fullName evidence="2">Lipopolysaccharide export system protein LptC</fullName>
    </submittedName>
</protein>
<keyword evidence="3" id="KW-1185">Reference proteome</keyword>
<dbReference type="Gene3D" id="2.60.450.10">
    <property type="entry name" value="Lipopolysaccharide (LPS) transport protein A like domain"/>
    <property type="match status" value="1"/>
</dbReference>
<name>A0ABY1IFF0_9HYPH</name>
<dbReference type="RefSeq" id="WP_060604757.1">
    <property type="nucleotide sequence ID" value="NZ_FQZC01000002.1"/>
</dbReference>
<evidence type="ECO:0000256" key="1">
    <source>
        <dbReference type="SAM" id="Phobius"/>
    </source>
</evidence>
<keyword evidence="1" id="KW-1133">Transmembrane helix</keyword>
<organism evidence="2 3">
    <name type="scientific">Aureimonas altamirensis DSM 21988</name>
    <dbReference type="NCBI Taxonomy" id="1121026"/>
    <lineage>
        <taxon>Bacteria</taxon>
        <taxon>Pseudomonadati</taxon>
        <taxon>Pseudomonadota</taxon>
        <taxon>Alphaproteobacteria</taxon>
        <taxon>Hyphomicrobiales</taxon>
        <taxon>Aurantimonadaceae</taxon>
        <taxon>Aureimonas</taxon>
    </lineage>
</organism>
<proteinExistence type="predicted"/>
<accession>A0ABY1IFF0</accession>
<dbReference type="Pfam" id="PF06835">
    <property type="entry name" value="LptC"/>
    <property type="match status" value="1"/>
</dbReference>
<dbReference type="Proteomes" id="UP000184290">
    <property type="component" value="Unassembled WGS sequence"/>
</dbReference>
<reference evidence="2 3" key="1">
    <citation type="submission" date="2016-11" db="EMBL/GenBank/DDBJ databases">
        <authorList>
            <person name="Varghese N."/>
            <person name="Submissions S."/>
        </authorList>
    </citation>
    <scope>NUCLEOTIDE SEQUENCE [LARGE SCALE GENOMIC DNA]</scope>
    <source>
        <strain evidence="2 3">DSM 21988</strain>
    </source>
</reference>
<evidence type="ECO:0000313" key="2">
    <source>
        <dbReference type="EMBL" id="SHJ08806.1"/>
    </source>
</evidence>
<keyword evidence="1" id="KW-0812">Transmembrane</keyword>
<comment type="caution">
    <text evidence="2">The sequence shown here is derived from an EMBL/GenBank/DDBJ whole genome shotgun (WGS) entry which is preliminary data.</text>
</comment>
<dbReference type="EMBL" id="FQZC01000002">
    <property type="protein sequence ID" value="SHJ08806.1"/>
    <property type="molecule type" value="Genomic_DNA"/>
</dbReference>
<feature type="transmembrane region" description="Helical" evidence="1">
    <location>
        <begin position="38"/>
        <end position="61"/>
    </location>
</feature>
<sequence>MEGKRPQRAADDTIALGAGARSAADFRRAHRNTRRVRILRITLPIVAVGIVAAGLFATWLARSVPVDIAVAATSIQDGRLVMEDPRMSGKDKNDRPFTVVARRAMQALDRTGSVDLEEINANLTLDPETTADIVAAAGRYDPQAETLRLYDNISVRTSNDVTINLTSADIVLNDGRLEGRGPVVIQTPNQTLQSGNVTIQNSGNRLTFGDRVKLTLHPATDGDQRAANGE</sequence>
<evidence type="ECO:0000313" key="3">
    <source>
        <dbReference type="Proteomes" id="UP000184290"/>
    </source>
</evidence>
<gene>
    <name evidence="2" type="ORF">SAMN02745911_1639</name>
</gene>